<dbReference type="Proteomes" id="UP000184232">
    <property type="component" value="Unassembled WGS sequence"/>
</dbReference>
<proteinExistence type="predicted"/>
<feature type="transmembrane region" description="Helical" evidence="1">
    <location>
        <begin position="36"/>
        <end position="54"/>
    </location>
</feature>
<feature type="transmembrane region" description="Helical" evidence="1">
    <location>
        <begin position="6"/>
        <end position="24"/>
    </location>
</feature>
<name>A0A1M6CHB9_9FLAO</name>
<dbReference type="Pfam" id="PF02698">
    <property type="entry name" value="DUF218"/>
    <property type="match status" value="1"/>
</dbReference>
<protein>
    <submittedName>
        <fullName evidence="3">Uncharacterized SAM-binding protein YcdF, DUF218 family</fullName>
    </submittedName>
</protein>
<dbReference type="GO" id="GO:0005886">
    <property type="term" value="C:plasma membrane"/>
    <property type="evidence" value="ECO:0007669"/>
    <property type="project" value="TreeGrafter"/>
</dbReference>
<accession>A0A1M6CHB9</accession>
<evidence type="ECO:0000256" key="1">
    <source>
        <dbReference type="SAM" id="Phobius"/>
    </source>
</evidence>
<gene>
    <name evidence="3" type="ORF">SAMN05444337_0377</name>
</gene>
<sequence>MYCYFQEMISLSTFFLLGIFFVGFRIYKKGWRSNRFLLFVIGLFFLMATTKWIPTKLVAQYESQVTVCQPQLLDTTSTYYIHVLGAGYSLDPKLPATSQLESTTLTRLVEGIRIARQLPHYKLVTSAYSKYGLESQASVAKRAAIELGIPSQKIEMLTTPSNTAEEVEAFVKKFGTTKKVIVVSDALHLPRAVMLYKKAGISAIPAPSNFLIKQGPNDYNGLTFPSYQSLSLMNNYFREQLKYWKDSW</sequence>
<keyword evidence="1" id="KW-1133">Transmembrane helix</keyword>
<dbReference type="OrthoDB" id="9782395at2"/>
<dbReference type="PANTHER" id="PTHR30336">
    <property type="entry name" value="INNER MEMBRANE PROTEIN, PROBABLE PERMEASE"/>
    <property type="match status" value="1"/>
</dbReference>
<dbReference type="InterPro" id="IPR003848">
    <property type="entry name" value="DUF218"/>
</dbReference>
<dbReference type="GO" id="GO:0043164">
    <property type="term" value="P:Gram-negative-bacterium-type cell wall biogenesis"/>
    <property type="evidence" value="ECO:0007669"/>
    <property type="project" value="TreeGrafter"/>
</dbReference>
<dbReference type="InterPro" id="IPR051599">
    <property type="entry name" value="Cell_Envelope_Assoc"/>
</dbReference>
<organism evidence="3 4">
    <name type="scientific">Flavobacterium haoranii</name>
    <dbReference type="NCBI Taxonomy" id="683124"/>
    <lineage>
        <taxon>Bacteria</taxon>
        <taxon>Pseudomonadati</taxon>
        <taxon>Bacteroidota</taxon>
        <taxon>Flavobacteriia</taxon>
        <taxon>Flavobacteriales</taxon>
        <taxon>Flavobacteriaceae</taxon>
        <taxon>Flavobacterium</taxon>
    </lineage>
</organism>
<feature type="domain" description="DUF218" evidence="2">
    <location>
        <begin position="80"/>
        <end position="239"/>
    </location>
</feature>
<evidence type="ECO:0000259" key="2">
    <source>
        <dbReference type="Pfam" id="PF02698"/>
    </source>
</evidence>
<dbReference type="GO" id="GO:0000270">
    <property type="term" value="P:peptidoglycan metabolic process"/>
    <property type="evidence" value="ECO:0007669"/>
    <property type="project" value="TreeGrafter"/>
</dbReference>
<evidence type="ECO:0000313" key="4">
    <source>
        <dbReference type="Proteomes" id="UP000184232"/>
    </source>
</evidence>
<dbReference type="CDD" id="cd06259">
    <property type="entry name" value="YdcF-like"/>
    <property type="match status" value="1"/>
</dbReference>
<dbReference type="AlphaFoldDB" id="A0A1M6CHB9"/>
<dbReference type="PANTHER" id="PTHR30336:SF4">
    <property type="entry name" value="ENVELOPE BIOGENESIS FACTOR ELYC"/>
    <property type="match status" value="1"/>
</dbReference>
<reference evidence="3 4" key="1">
    <citation type="submission" date="2016-11" db="EMBL/GenBank/DDBJ databases">
        <authorList>
            <person name="Jaros S."/>
            <person name="Januszkiewicz K."/>
            <person name="Wedrychowicz H."/>
        </authorList>
    </citation>
    <scope>NUCLEOTIDE SEQUENCE [LARGE SCALE GENOMIC DNA]</scope>
    <source>
        <strain evidence="3 4">DSM 22807</strain>
    </source>
</reference>
<dbReference type="EMBL" id="FQZH01000001">
    <property type="protein sequence ID" value="SHI60397.1"/>
    <property type="molecule type" value="Genomic_DNA"/>
</dbReference>
<keyword evidence="1" id="KW-0472">Membrane</keyword>
<evidence type="ECO:0000313" key="3">
    <source>
        <dbReference type="EMBL" id="SHI60397.1"/>
    </source>
</evidence>
<keyword evidence="1" id="KW-0812">Transmembrane</keyword>
<keyword evidence="4" id="KW-1185">Reference proteome</keyword>